<dbReference type="InParanoid" id="D6W8E9"/>
<protein>
    <submittedName>
        <fullName evidence="1">Uncharacterized protein</fullName>
    </submittedName>
</protein>
<dbReference type="AlphaFoldDB" id="D6W8E9"/>
<reference evidence="1 2" key="1">
    <citation type="journal article" date="2008" name="Nature">
        <title>The genome of the model beetle and pest Tribolium castaneum.</title>
        <authorList>
            <consortium name="Tribolium Genome Sequencing Consortium"/>
            <person name="Richards S."/>
            <person name="Gibbs R.A."/>
            <person name="Weinstock G.M."/>
            <person name="Brown S.J."/>
            <person name="Denell R."/>
            <person name="Beeman R.W."/>
            <person name="Gibbs R."/>
            <person name="Beeman R.W."/>
            <person name="Brown S.J."/>
            <person name="Bucher G."/>
            <person name="Friedrich M."/>
            <person name="Grimmelikhuijzen C.J."/>
            <person name="Klingler M."/>
            <person name="Lorenzen M."/>
            <person name="Richards S."/>
            <person name="Roth S."/>
            <person name="Schroder R."/>
            <person name="Tautz D."/>
            <person name="Zdobnov E.M."/>
            <person name="Muzny D."/>
            <person name="Gibbs R.A."/>
            <person name="Weinstock G.M."/>
            <person name="Attaway T."/>
            <person name="Bell S."/>
            <person name="Buhay C.J."/>
            <person name="Chandrabose M.N."/>
            <person name="Chavez D."/>
            <person name="Clerk-Blankenburg K.P."/>
            <person name="Cree A."/>
            <person name="Dao M."/>
            <person name="Davis C."/>
            <person name="Chacko J."/>
            <person name="Dinh H."/>
            <person name="Dugan-Rocha S."/>
            <person name="Fowler G."/>
            <person name="Garner T.T."/>
            <person name="Garnes J."/>
            <person name="Gnirke A."/>
            <person name="Hawes A."/>
            <person name="Hernandez J."/>
            <person name="Hines S."/>
            <person name="Holder M."/>
            <person name="Hume J."/>
            <person name="Jhangiani S.N."/>
            <person name="Joshi V."/>
            <person name="Khan Z.M."/>
            <person name="Jackson L."/>
            <person name="Kovar C."/>
            <person name="Kowis A."/>
            <person name="Lee S."/>
            <person name="Lewis L.R."/>
            <person name="Margolis J."/>
            <person name="Morgan M."/>
            <person name="Nazareth L.V."/>
            <person name="Nguyen N."/>
            <person name="Okwuonu G."/>
            <person name="Parker D."/>
            <person name="Richards S."/>
            <person name="Ruiz S.J."/>
            <person name="Santibanez J."/>
            <person name="Savard J."/>
            <person name="Scherer S.E."/>
            <person name="Schneider B."/>
            <person name="Sodergren E."/>
            <person name="Tautz D."/>
            <person name="Vattahil S."/>
            <person name="Villasana D."/>
            <person name="White C.S."/>
            <person name="Wright R."/>
            <person name="Park Y."/>
            <person name="Beeman R.W."/>
            <person name="Lord J."/>
            <person name="Oppert B."/>
            <person name="Lorenzen M."/>
            <person name="Brown S."/>
            <person name="Wang L."/>
            <person name="Savard J."/>
            <person name="Tautz D."/>
            <person name="Richards S."/>
            <person name="Weinstock G."/>
            <person name="Gibbs R.A."/>
            <person name="Liu Y."/>
            <person name="Worley K."/>
            <person name="Weinstock G."/>
            <person name="Elsik C.G."/>
            <person name="Reese J.T."/>
            <person name="Elhaik E."/>
            <person name="Landan G."/>
            <person name="Graur D."/>
            <person name="Arensburger P."/>
            <person name="Atkinson P."/>
            <person name="Beeman R.W."/>
            <person name="Beidler J."/>
            <person name="Brown S.J."/>
            <person name="Demuth J.P."/>
            <person name="Drury D.W."/>
            <person name="Du Y.Z."/>
            <person name="Fujiwara H."/>
            <person name="Lorenzen M."/>
            <person name="Maselli V."/>
            <person name="Osanai M."/>
            <person name="Park Y."/>
            <person name="Robertson H.M."/>
            <person name="Tu Z."/>
            <person name="Wang J.J."/>
            <person name="Wang S."/>
            <person name="Richards S."/>
            <person name="Song H."/>
            <person name="Zhang L."/>
            <person name="Sodergren E."/>
            <person name="Werner D."/>
            <person name="Stanke M."/>
            <person name="Morgenstern B."/>
            <person name="Solovyev V."/>
            <person name="Kosarev P."/>
            <person name="Brown G."/>
            <person name="Chen H.C."/>
            <person name="Ermolaeva O."/>
            <person name="Hlavina W."/>
            <person name="Kapustin Y."/>
            <person name="Kiryutin B."/>
            <person name="Kitts P."/>
            <person name="Maglott D."/>
            <person name="Pruitt K."/>
            <person name="Sapojnikov V."/>
            <person name="Souvorov A."/>
            <person name="Mackey A.J."/>
            <person name="Waterhouse R.M."/>
            <person name="Wyder S."/>
            <person name="Zdobnov E.M."/>
            <person name="Zdobnov E.M."/>
            <person name="Wyder S."/>
            <person name="Kriventseva E.V."/>
            <person name="Kadowaki T."/>
            <person name="Bork P."/>
            <person name="Aranda M."/>
            <person name="Bao R."/>
            <person name="Beermann A."/>
            <person name="Berns N."/>
            <person name="Bolognesi R."/>
            <person name="Bonneton F."/>
            <person name="Bopp D."/>
            <person name="Brown S.J."/>
            <person name="Bucher G."/>
            <person name="Butts T."/>
            <person name="Chaumot A."/>
            <person name="Denell R.E."/>
            <person name="Ferrier D.E."/>
            <person name="Friedrich M."/>
            <person name="Gordon C.M."/>
            <person name="Jindra M."/>
            <person name="Klingler M."/>
            <person name="Lan Q."/>
            <person name="Lattorff H.M."/>
            <person name="Laudet V."/>
            <person name="von Levetsow C."/>
            <person name="Liu Z."/>
            <person name="Lutz R."/>
            <person name="Lynch J.A."/>
            <person name="da Fonseca R.N."/>
            <person name="Posnien N."/>
            <person name="Reuter R."/>
            <person name="Roth S."/>
            <person name="Savard J."/>
            <person name="Schinko J.B."/>
            <person name="Schmitt C."/>
            <person name="Schoppmeier M."/>
            <person name="Schroder R."/>
            <person name="Shippy T.D."/>
            <person name="Simonnet F."/>
            <person name="Marques-Souza H."/>
            <person name="Tautz D."/>
            <person name="Tomoyasu Y."/>
            <person name="Trauner J."/>
            <person name="Van der Zee M."/>
            <person name="Vervoort M."/>
            <person name="Wittkopp N."/>
            <person name="Wimmer E.A."/>
            <person name="Yang X."/>
            <person name="Jones A.K."/>
            <person name="Sattelle D.B."/>
            <person name="Ebert P.R."/>
            <person name="Nelson D."/>
            <person name="Scott J.G."/>
            <person name="Beeman R.W."/>
            <person name="Muthukrishnan S."/>
            <person name="Kramer K.J."/>
            <person name="Arakane Y."/>
            <person name="Beeman R.W."/>
            <person name="Zhu Q."/>
            <person name="Hogenkamp D."/>
            <person name="Dixit R."/>
            <person name="Oppert B."/>
            <person name="Jiang H."/>
            <person name="Zou Z."/>
            <person name="Marshall J."/>
            <person name="Elpidina E."/>
            <person name="Vinokurov K."/>
            <person name="Oppert C."/>
            <person name="Zou Z."/>
            <person name="Evans J."/>
            <person name="Lu Z."/>
            <person name="Zhao P."/>
            <person name="Sumathipala N."/>
            <person name="Altincicek B."/>
            <person name="Vilcinskas A."/>
            <person name="Williams M."/>
            <person name="Hultmark D."/>
            <person name="Hetru C."/>
            <person name="Jiang H."/>
            <person name="Grimmelikhuijzen C.J."/>
            <person name="Hauser F."/>
            <person name="Cazzamali G."/>
            <person name="Williamson M."/>
            <person name="Park Y."/>
            <person name="Li B."/>
            <person name="Tanaka Y."/>
            <person name="Predel R."/>
            <person name="Neupert S."/>
            <person name="Schachtner J."/>
            <person name="Verleyen P."/>
            <person name="Raible F."/>
            <person name="Bork P."/>
            <person name="Friedrich M."/>
            <person name="Walden K.K."/>
            <person name="Robertson H.M."/>
            <person name="Angeli S."/>
            <person name="Foret S."/>
            <person name="Bucher G."/>
            <person name="Schuetz S."/>
            <person name="Maleszka R."/>
            <person name="Wimmer E.A."/>
            <person name="Beeman R.W."/>
            <person name="Lorenzen M."/>
            <person name="Tomoyasu Y."/>
            <person name="Miller S.C."/>
            <person name="Grossmann D."/>
            <person name="Bucher G."/>
        </authorList>
    </citation>
    <scope>NUCLEOTIDE SEQUENCE [LARGE SCALE GENOMIC DNA]</scope>
    <source>
        <strain evidence="1 2">Georgia GA2</strain>
    </source>
</reference>
<dbReference type="Proteomes" id="UP000007266">
    <property type="component" value="Linkage group 1"/>
</dbReference>
<keyword evidence="2" id="KW-1185">Reference proteome</keyword>
<organism evidence="1 2">
    <name type="scientific">Tribolium castaneum</name>
    <name type="common">Red flour beetle</name>
    <dbReference type="NCBI Taxonomy" id="7070"/>
    <lineage>
        <taxon>Eukaryota</taxon>
        <taxon>Metazoa</taxon>
        <taxon>Ecdysozoa</taxon>
        <taxon>Arthropoda</taxon>
        <taxon>Hexapoda</taxon>
        <taxon>Insecta</taxon>
        <taxon>Pterygota</taxon>
        <taxon>Neoptera</taxon>
        <taxon>Endopterygota</taxon>
        <taxon>Coleoptera</taxon>
        <taxon>Polyphaga</taxon>
        <taxon>Cucujiformia</taxon>
        <taxon>Tenebrionidae</taxon>
        <taxon>Tenebrionidae incertae sedis</taxon>
        <taxon>Tribolium</taxon>
    </lineage>
</organism>
<accession>D6W8E9</accession>
<dbReference type="HOGENOM" id="CLU_2486269_0_0_1"/>
<name>D6W8E9_TRICA</name>
<evidence type="ECO:0000313" key="2">
    <source>
        <dbReference type="Proteomes" id="UP000007266"/>
    </source>
</evidence>
<dbReference type="EMBL" id="KQ971307">
    <property type="protein sequence ID" value="EFA10874.1"/>
    <property type="molecule type" value="Genomic_DNA"/>
</dbReference>
<proteinExistence type="predicted"/>
<sequence>MTVRSSSGIVEIWKIEPGAYSAATMTGWGKCRPFVTSRAIPPARSGEPGLHQRRSVALGESTQSRAQPVGQDAAFTRCMSVSVCYKM</sequence>
<evidence type="ECO:0000313" key="1">
    <source>
        <dbReference type="EMBL" id="EFA10874.1"/>
    </source>
</evidence>
<gene>
    <name evidence="1" type="primary">GLEAN_01696</name>
    <name evidence="1" type="ORF">TcasGA2_TC001696</name>
</gene>
<reference evidence="1 2" key="2">
    <citation type="journal article" date="2010" name="Nucleic Acids Res.">
        <title>BeetleBase in 2010: revisions to provide comprehensive genomic information for Tribolium castaneum.</title>
        <authorList>
            <person name="Kim H.S."/>
            <person name="Murphy T."/>
            <person name="Xia J."/>
            <person name="Caragea D."/>
            <person name="Park Y."/>
            <person name="Beeman R.W."/>
            <person name="Lorenzen M.D."/>
            <person name="Butcher S."/>
            <person name="Manak J.R."/>
            <person name="Brown S.J."/>
        </authorList>
    </citation>
    <scope>GENOME REANNOTATION</scope>
    <source>
        <strain evidence="1 2">Georgia GA2</strain>
    </source>
</reference>